<keyword evidence="2 5" id="KW-0812">Transmembrane</keyword>
<evidence type="ECO:0000256" key="1">
    <source>
        <dbReference type="ARBA" id="ARBA00004141"/>
    </source>
</evidence>
<gene>
    <name evidence="6" type="ORF">V1264_021865</name>
</gene>
<comment type="caution">
    <text evidence="6">The sequence shown here is derived from an EMBL/GenBank/DDBJ whole genome shotgun (WGS) entry which is preliminary data.</text>
</comment>
<organism evidence="6 7">
    <name type="scientific">Littorina saxatilis</name>
    <dbReference type="NCBI Taxonomy" id="31220"/>
    <lineage>
        <taxon>Eukaryota</taxon>
        <taxon>Metazoa</taxon>
        <taxon>Spiralia</taxon>
        <taxon>Lophotrochozoa</taxon>
        <taxon>Mollusca</taxon>
        <taxon>Gastropoda</taxon>
        <taxon>Caenogastropoda</taxon>
        <taxon>Littorinimorpha</taxon>
        <taxon>Littorinoidea</taxon>
        <taxon>Littorinidae</taxon>
        <taxon>Littorina</taxon>
    </lineage>
</organism>
<evidence type="ECO:0000256" key="3">
    <source>
        <dbReference type="ARBA" id="ARBA00022989"/>
    </source>
</evidence>
<dbReference type="EMBL" id="JBAMIC010004070">
    <property type="protein sequence ID" value="KAK7087869.1"/>
    <property type="molecule type" value="Genomic_DNA"/>
</dbReference>
<dbReference type="GO" id="GO:0005886">
    <property type="term" value="C:plasma membrane"/>
    <property type="evidence" value="ECO:0007669"/>
    <property type="project" value="TreeGrafter"/>
</dbReference>
<reference evidence="6 7" key="1">
    <citation type="submission" date="2024-02" db="EMBL/GenBank/DDBJ databases">
        <title>Chromosome-scale genome assembly of the rough periwinkle Littorina saxatilis.</title>
        <authorList>
            <person name="De Jode A."/>
            <person name="Faria R."/>
            <person name="Formenti G."/>
            <person name="Sims Y."/>
            <person name="Smith T.P."/>
            <person name="Tracey A."/>
            <person name="Wood J.M.D."/>
            <person name="Zagrodzka Z.B."/>
            <person name="Johannesson K."/>
            <person name="Butlin R.K."/>
            <person name="Leder E.H."/>
        </authorList>
    </citation>
    <scope>NUCLEOTIDE SEQUENCE [LARGE SCALE GENOMIC DNA]</scope>
    <source>
        <strain evidence="6">Snail1</strain>
        <tissue evidence="6">Muscle</tissue>
    </source>
</reference>
<dbReference type="Proteomes" id="UP001374579">
    <property type="component" value="Unassembled WGS sequence"/>
</dbReference>
<keyword evidence="4 5" id="KW-0472">Membrane</keyword>
<evidence type="ECO:0000313" key="7">
    <source>
        <dbReference type="Proteomes" id="UP001374579"/>
    </source>
</evidence>
<accession>A0AAN9AJC7</accession>
<dbReference type="Pfam" id="PF00822">
    <property type="entry name" value="PMP22_Claudin"/>
    <property type="match status" value="1"/>
</dbReference>
<dbReference type="InterPro" id="IPR004031">
    <property type="entry name" value="PMP22/EMP/MP20/Claudin"/>
</dbReference>
<feature type="transmembrane region" description="Helical" evidence="5">
    <location>
        <begin position="88"/>
        <end position="112"/>
    </location>
</feature>
<sequence>MGLYLVGSFKGANIFTKLAFIFLLCAMLFGWVAYCTNNWGRSFPSDTNSVYKGFGIWRNGAGNQDPDTQFTPINLEANDGWLLEWYGAFQAFATFGFICLNVGFFLVVLFMFVTPCKSNADLSFWNAINTIFGSICWLVAIILFGVRFDEKFDERFSGRTRERTLHYSFGLAIITFALQLAAGILLLLTKRGGGAVQSSK</sequence>
<name>A0AAN9AJC7_9CAEN</name>
<evidence type="ECO:0000313" key="6">
    <source>
        <dbReference type="EMBL" id="KAK7087869.1"/>
    </source>
</evidence>
<dbReference type="PANTHER" id="PTHR10671">
    <property type="entry name" value="EPITHELIAL MEMBRANE PROTEIN-RELATED"/>
    <property type="match status" value="1"/>
</dbReference>
<evidence type="ECO:0000256" key="2">
    <source>
        <dbReference type="ARBA" id="ARBA00022692"/>
    </source>
</evidence>
<keyword evidence="3 5" id="KW-1133">Transmembrane helix</keyword>
<evidence type="ECO:0000256" key="4">
    <source>
        <dbReference type="ARBA" id="ARBA00023136"/>
    </source>
</evidence>
<feature type="transmembrane region" description="Helical" evidence="5">
    <location>
        <begin position="166"/>
        <end position="188"/>
    </location>
</feature>
<protein>
    <submittedName>
        <fullName evidence="6">Uncharacterized protein</fullName>
    </submittedName>
</protein>
<dbReference type="PANTHER" id="PTHR10671:SF108">
    <property type="entry name" value="CLAUDIN FAMILY PROTEIN-RELATED"/>
    <property type="match status" value="1"/>
</dbReference>
<feature type="transmembrane region" description="Helical" evidence="5">
    <location>
        <begin position="12"/>
        <end position="34"/>
    </location>
</feature>
<dbReference type="Gene3D" id="1.20.140.150">
    <property type="match status" value="1"/>
</dbReference>
<dbReference type="InterPro" id="IPR050579">
    <property type="entry name" value="PMP-22/EMP/MP20-like"/>
</dbReference>
<dbReference type="AlphaFoldDB" id="A0AAN9AJC7"/>
<keyword evidence="7" id="KW-1185">Reference proteome</keyword>
<feature type="transmembrane region" description="Helical" evidence="5">
    <location>
        <begin position="124"/>
        <end position="146"/>
    </location>
</feature>
<comment type="subcellular location">
    <subcellularLocation>
        <location evidence="1">Membrane</location>
        <topology evidence="1">Multi-pass membrane protein</topology>
    </subcellularLocation>
</comment>
<proteinExistence type="predicted"/>
<evidence type="ECO:0000256" key="5">
    <source>
        <dbReference type="SAM" id="Phobius"/>
    </source>
</evidence>